<name>F8KUJ9_HELBC</name>
<dbReference type="GO" id="GO:0004674">
    <property type="term" value="F:protein serine/threonine kinase activity"/>
    <property type="evidence" value="ECO:0007669"/>
    <property type="project" value="TreeGrafter"/>
</dbReference>
<comment type="similarity">
    <text evidence="1">Belongs to the HipA Ser/Thr kinase family.</text>
</comment>
<dbReference type="PANTHER" id="PTHR37419:SF8">
    <property type="entry name" value="TOXIN YJJJ"/>
    <property type="match status" value="1"/>
</dbReference>
<evidence type="ECO:0000256" key="3">
    <source>
        <dbReference type="ARBA" id="ARBA00022777"/>
    </source>
</evidence>
<dbReference type="KEGG" id="hbi:HBZC1_p0540"/>
<sequence>MTISIFCNTERVGELHVWAKGLKETYQFVYDPEWLKRGFGIDPALPLNDNPVISNHLWGCFDDIIPDRWGRLVQRCNAGGLLSESAYMLGVGDHFRLGALRCCVNGAFVSHTSQIPKTPHLQALHRVCVGLEEGKVNPVDLKPFLAPLGSLGGARPKACVQKDNVLCMAKFASIKDNKRQVPECEQTMLEVARVAGINTCESTLTQTDMGAVLLVKRFDRANNERIPYMSAMTLLGAIKNCDDDYCALAQKLEPQECLELFRRMVFNGLFGNCDDHLKNHGLLYQKGKWCLSPAFDLVPNPIDFAKQHHALAFAPKECLPSLDLFHSIMGEFGVNESQFKMILADMLKAQESFERIAKKNGVSKGNLVKLRHNYAHATFERMRKMKLN</sequence>
<dbReference type="HOGENOM" id="CLU_041102_0_0_7"/>
<dbReference type="InterPro" id="IPR052028">
    <property type="entry name" value="HipA_Ser/Thr_kinase"/>
</dbReference>
<keyword evidence="3" id="KW-0418">Kinase</keyword>
<organism evidence="6 7">
    <name type="scientific">Helicobacter bizzozeronii (strain CIII-1)</name>
    <dbReference type="NCBI Taxonomy" id="1002804"/>
    <lineage>
        <taxon>Bacteria</taxon>
        <taxon>Pseudomonadati</taxon>
        <taxon>Campylobacterota</taxon>
        <taxon>Epsilonproteobacteria</taxon>
        <taxon>Campylobacterales</taxon>
        <taxon>Helicobacteraceae</taxon>
        <taxon>Helicobacter</taxon>
    </lineage>
</organism>
<dbReference type="GO" id="GO:0005829">
    <property type="term" value="C:cytosol"/>
    <property type="evidence" value="ECO:0007669"/>
    <property type="project" value="TreeGrafter"/>
</dbReference>
<dbReference type="PANTHER" id="PTHR37419">
    <property type="entry name" value="SERINE/THREONINE-PROTEIN KINASE TOXIN HIPA"/>
    <property type="match status" value="1"/>
</dbReference>
<evidence type="ECO:0000313" key="6">
    <source>
        <dbReference type="EMBL" id="CCB80934.1"/>
    </source>
</evidence>
<dbReference type="Gene3D" id="1.10.1070.20">
    <property type="match status" value="1"/>
</dbReference>
<evidence type="ECO:0000259" key="5">
    <source>
        <dbReference type="Pfam" id="PF13657"/>
    </source>
</evidence>
<keyword evidence="2" id="KW-0808">Transferase</keyword>
<dbReference type="InterPro" id="IPR012893">
    <property type="entry name" value="HipA-like_C"/>
</dbReference>
<dbReference type="AlphaFoldDB" id="F8KUJ9"/>
<keyword evidence="7" id="KW-1185">Reference proteome</keyword>
<protein>
    <submittedName>
        <fullName evidence="6">HIPA PROTEIN</fullName>
    </submittedName>
</protein>
<feature type="domain" description="HipA N-terminal subdomain 1" evidence="5">
    <location>
        <begin position="4"/>
        <end position="72"/>
    </location>
</feature>
<evidence type="ECO:0000313" key="7">
    <source>
        <dbReference type="Proteomes" id="UP000008387"/>
    </source>
</evidence>
<geneLocation type="plasmid" evidence="6 7">
    <name>phbz1</name>
</geneLocation>
<accession>F8KUJ9</accession>
<proteinExistence type="inferred from homology"/>
<dbReference type="Pfam" id="PF07804">
    <property type="entry name" value="HipA_C"/>
    <property type="match status" value="1"/>
</dbReference>
<dbReference type="InterPro" id="IPR017508">
    <property type="entry name" value="HipA_N1"/>
</dbReference>
<dbReference type="EMBL" id="FR871758">
    <property type="protein sequence ID" value="CCB80934.1"/>
    <property type="molecule type" value="Genomic_DNA"/>
</dbReference>
<evidence type="ECO:0000256" key="1">
    <source>
        <dbReference type="ARBA" id="ARBA00010164"/>
    </source>
</evidence>
<feature type="domain" description="HipA-like C-terminal" evidence="4">
    <location>
        <begin position="150"/>
        <end position="349"/>
    </location>
</feature>
<dbReference type="Pfam" id="PF13657">
    <property type="entry name" value="Couple_hipA"/>
    <property type="match status" value="1"/>
</dbReference>
<dbReference type="Proteomes" id="UP000008387">
    <property type="component" value="Plasmid phbz1"/>
</dbReference>
<dbReference type="eggNOG" id="COG3550">
    <property type="taxonomic scope" value="Bacteria"/>
</dbReference>
<reference evidence="6 7" key="1">
    <citation type="journal article" date="2011" name="J. Bacteriol.">
        <title>Genome sequence of Helicobacter bizzozeronii strain CIII-1, an isolate from human gastric mucosa.</title>
        <authorList>
            <person name="Schott T."/>
            <person name="Rossi M."/>
            <person name="Hanninen M.L."/>
        </authorList>
    </citation>
    <scope>NUCLEOTIDE SEQUENCE [LARGE SCALE GENOMIC DNA]</scope>
    <source>
        <strain evidence="6 7">CIII-1</strain>
        <plasmid evidence="6">phbz1</plasmid>
    </source>
</reference>
<keyword evidence="6" id="KW-0614">Plasmid</keyword>
<evidence type="ECO:0000256" key="2">
    <source>
        <dbReference type="ARBA" id="ARBA00022679"/>
    </source>
</evidence>
<gene>
    <name evidence="6" type="ordered locus">HBZC1_p0540</name>
</gene>
<dbReference type="RefSeq" id="WP_013882041.1">
    <property type="nucleotide sequence ID" value="NC_015670.1"/>
</dbReference>
<evidence type="ECO:0000259" key="4">
    <source>
        <dbReference type="Pfam" id="PF07804"/>
    </source>
</evidence>